<sequence>MANKLLENNKHQVIVVTEDGTYGKKDLLLMY</sequence>
<organism evidence="1">
    <name type="scientific">uncultured marine thaumarchaeote AD1000_54_E04</name>
    <dbReference type="NCBI Taxonomy" id="1455924"/>
    <lineage>
        <taxon>Archaea</taxon>
        <taxon>Nitrososphaerota</taxon>
        <taxon>environmental samples</taxon>
    </lineage>
</organism>
<proteinExistence type="predicted"/>
<dbReference type="EMBL" id="KF900433">
    <property type="protein sequence ID" value="AIE94868.1"/>
    <property type="molecule type" value="Genomic_DNA"/>
</dbReference>
<name>A0A075FU19_9ARCH</name>
<evidence type="ECO:0000313" key="1">
    <source>
        <dbReference type="EMBL" id="AIE94868.1"/>
    </source>
</evidence>
<reference evidence="1" key="1">
    <citation type="journal article" date="2014" name="Genome Biol. Evol.">
        <title>Pangenome evidence for extensive interdomain horizontal transfer affecting lineage core and shell genes in uncultured planktonic thaumarchaeota and euryarchaeota.</title>
        <authorList>
            <person name="Deschamps P."/>
            <person name="Zivanovic Y."/>
            <person name="Moreira D."/>
            <person name="Rodriguez-Valera F."/>
            <person name="Lopez-Garcia P."/>
        </authorList>
    </citation>
    <scope>NUCLEOTIDE SEQUENCE</scope>
</reference>
<protein>
    <submittedName>
        <fullName evidence="1">Uncharacterized protein</fullName>
    </submittedName>
</protein>
<accession>A0A075FU19</accession>
<dbReference type="AlphaFoldDB" id="A0A075FU19"/>